<name>A0ACB7SD57_HYAAI</name>
<dbReference type="Proteomes" id="UP000821845">
    <property type="component" value="Chromosome 5"/>
</dbReference>
<comment type="caution">
    <text evidence="1">The sequence shown here is derived from an EMBL/GenBank/DDBJ whole genome shotgun (WGS) entry which is preliminary data.</text>
</comment>
<evidence type="ECO:0000313" key="1">
    <source>
        <dbReference type="EMBL" id="KAH6930669.1"/>
    </source>
</evidence>
<proteinExistence type="predicted"/>
<sequence length="231" mass="25744">MIECVVCLLLLREITTADASACQSERCPTSMGALQVEEAEAERYLTGELESAQNRMCTDIATALWNYDAEPSQHAARDLRQDLITLKTLKEAEAFYASLGLPQLPEDFWSKSLVQAPASTVGDFPCQASAWDFCDGQDYSLVVQMQIIEYLCRGANHTGRLNECDIFGSEEAGRRLTSILKLGSSKPFPDVMKMISEGRQESIDASATLEYFLSSLERLEEIDERYVGWGQ</sequence>
<dbReference type="EMBL" id="CM023485">
    <property type="protein sequence ID" value="KAH6930669.1"/>
    <property type="molecule type" value="Genomic_DNA"/>
</dbReference>
<evidence type="ECO:0000313" key="2">
    <source>
        <dbReference type="Proteomes" id="UP000821845"/>
    </source>
</evidence>
<accession>A0ACB7SD57</accession>
<protein>
    <submittedName>
        <fullName evidence="1">Uncharacterized protein</fullName>
    </submittedName>
</protein>
<keyword evidence="2" id="KW-1185">Reference proteome</keyword>
<gene>
    <name evidence="1" type="ORF">HPB50_016590</name>
</gene>
<organism evidence="1 2">
    <name type="scientific">Hyalomma asiaticum</name>
    <name type="common">Tick</name>
    <dbReference type="NCBI Taxonomy" id="266040"/>
    <lineage>
        <taxon>Eukaryota</taxon>
        <taxon>Metazoa</taxon>
        <taxon>Ecdysozoa</taxon>
        <taxon>Arthropoda</taxon>
        <taxon>Chelicerata</taxon>
        <taxon>Arachnida</taxon>
        <taxon>Acari</taxon>
        <taxon>Parasitiformes</taxon>
        <taxon>Ixodida</taxon>
        <taxon>Ixodoidea</taxon>
        <taxon>Ixodidae</taxon>
        <taxon>Hyalomminae</taxon>
        <taxon>Hyalomma</taxon>
    </lineage>
</organism>
<reference evidence="1" key="1">
    <citation type="submission" date="2020-05" db="EMBL/GenBank/DDBJ databases">
        <title>Large-scale comparative analyses of tick genomes elucidate their genetic diversity and vector capacities.</title>
        <authorList>
            <person name="Jia N."/>
            <person name="Wang J."/>
            <person name="Shi W."/>
            <person name="Du L."/>
            <person name="Sun Y."/>
            <person name="Zhan W."/>
            <person name="Jiang J."/>
            <person name="Wang Q."/>
            <person name="Zhang B."/>
            <person name="Ji P."/>
            <person name="Sakyi L.B."/>
            <person name="Cui X."/>
            <person name="Yuan T."/>
            <person name="Jiang B."/>
            <person name="Yang W."/>
            <person name="Lam T.T.-Y."/>
            <person name="Chang Q."/>
            <person name="Ding S."/>
            <person name="Wang X."/>
            <person name="Zhu J."/>
            <person name="Ruan X."/>
            <person name="Zhao L."/>
            <person name="Wei J."/>
            <person name="Que T."/>
            <person name="Du C."/>
            <person name="Cheng J."/>
            <person name="Dai P."/>
            <person name="Han X."/>
            <person name="Huang E."/>
            <person name="Gao Y."/>
            <person name="Liu J."/>
            <person name="Shao H."/>
            <person name="Ye R."/>
            <person name="Li L."/>
            <person name="Wei W."/>
            <person name="Wang X."/>
            <person name="Wang C."/>
            <person name="Yang T."/>
            <person name="Huo Q."/>
            <person name="Li W."/>
            <person name="Guo W."/>
            <person name="Chen H."/>
            <person name="Zhou L."/>
            <person name="Ni X."/>
            <person name="Tian J."/>
            <person name="Zhou Y."/>
            <person name="Sheng Y."/>
            <person name="Liu T."/>
            <person name="Pan Y."/>
            <person name="Xia L."/>
            <person name="Li J."/>
            <person name="Zhao F."/>
            <person name="Cao W."/>
        </authorList>
    </citation>
    <scope>NUCLEOTIDE SEQUENCE</scope>
    <source>
        <strain evidence="1">Hyas-2018</strain>
    </source>
</reference>